<evidence type="ECO:0000259" key="1">
    <source>
        <dbReference type="Pfam" id="PF13842"/>
    </source>
</evidence>
<proteinExistence type="predicted"/>
<evidence type="ECO:0008006" key="5">
    <source>
        <dbReference type="Google" id="ProtNLM"/>
    </source>
</evidence>
<evidence type="ECO:0000259" key="2">
    <source>
        <dbReference type="Pfam" id="PF13843"/>
    </source>
</evidence>
<dbReference type="PANTHER" id="PTHR46599">
    <property type="entry name" value="PIGGYBAC TRANSPOSABLE ELEMENT-DERIVED PROTEIN 4"/>
    <property type="match status" value="1"/>
</dbReference>
<comment type="caution">
    <text evidence="3">The sequence shown here is derived from an EMBL/GenBank/DDBJ whole genome shotgun (WGS) entry which is preliminary data.</text>
</comment>
<dbReference type="Pfam" id="PF13842">
    <property type="entry name" value="zf-Tnp_2"/>
    <property type="match status" value="1"/>
</dbReference>
<dbReference type="EMBL" id="JAKMXF010000338">
    <property type="protein sequence ID" value="KAI6647743.1"/>
    <property type="molecule type" value="Genomic_DNA"/>
</dbReference>
<organism evidence="3 4">
    <name type="scientific">Oopsacas minuta</name>
    <dbReference type="NCBI Taxonomy" id="111878"/>
    <lineage>
        <taxon>Eukaryota</taxon>
        <taxon>Metazoa</taxon>
        <taxon>Porifera</taxon>
        <taxon>Hexactinellida</taxon>
        <taxon>Hexasterophora</taxon>
        <taxon>Lyssacinosida</taxon>
        <taxon>Leucopsacidae</taxon>
        <taxon>Oopsacas</taxon>
    </lineage>
</organism>
<name>A0AAV7JFY3_9METZ</name>
<dbReference type="Pfam" id="PF13843">
    <property type="entry name" value="DDE_Tnp_1_7"/>
    <property type="match status" value="1"/>
</dbReference>
<sequence>MNQWSFREVAWYFDNILKETPSIWHKIFQLCEFDGIVLRVAIYSGESFFDEHDGPNRSYCLHLMRDYLDKGWCVFTDNYYNSLTLTKIMSERSIYICGTLWPDRKGNPQTVIQSKLKRGEPEWSGREGMIVCKWKDKRDVLTISNLHRFQMVCVQNKYAVRRQKPLTVRGYNKGMSGIDRSDQMLSYHSSLRKTIRWYKKIALNMIEMFIFNAHYMFSMPERRQSNKMRLLDFRECIVRHLVGEVASNSRTKILSSKESHFPRSISPRVKKKFPTKPCRVCKQNRIKRESRYCCDSCEEQPALCVDPCFRLFHTL</sequence>
<accession>A0AAV7JFY3</accession>
<protein>
    <recommendedName>
        <fullName evidence="5">PiggyBac transposable element-derived protein 4</fullName>
    </recommendedName>
</protein>
<feature type="domain" description="PiggyBac transposable element-derived protein" evidence="2">
    <location>
        <begin position="25"/>
        <end position="214"/>
    </location>
</feature>
<feature type="domain" description="PiggyBac transposable element-derived protein 4 C-terminal zinc-finger" evidence="1">
    <location>
        <begin position="272"/>
        <end position="313"/>
    </location>
</feature>
<dbReference type="InterPro" id="IPR029526">
    <property type="entry name" value="PGBD"/>
</dbReference>
<reference evidence="3 4" key="1">
    <citation type="journal article" date="2023" name="BMC Biol.">
        <title>The compact genome of the sponge Oopsacas minuta (Hexactinellida) is lacking key metazoan core genes.</title>
        <authorList>
            <person name="Santini S."/>
            <person name="Schenkelaars Q."/>
            <person name="Jourda C."/>
            <person name="Duchesne M."/>
            <person name="Belahbib H."/>
            <person name="Rocher C."/>
            <person name="Selva M."/>
            <person name="Riesgo A."/>
            <person name="Vervoort M."/>
            <person name="Leys S.P."/>
            <person name="Kodjabachian L."/>
            <person name="Le Bivic A."/>
            <person name="Borchiellini C."/>
            <person name="Claverie J.M."/>
            <person name="Renard E."/>
        </authorList>
    </citation>
    <scope>NUCLEOTIDE SEQUENCE [LARGE SCALE GENOMIC DNA]</scope>
    <source>
        <strain evidence="3">SPO-2</strain>
    </source>
</reference>
<dbReference type="AlphaFoldDB" id="A0AAV7JFY3"/>
<evidence type="ECO:0000313" key="3">
    <source>
        <dbReference type="EMBL" id="KAI6647743.1"/>
    </source>
</evidence>
<dbReference type="InterPro" id="IPR032718">
    <property type="entry name" value="PGBD4_Znf_C"/>
</dbReference>
<evidence type="ECO:0000313" key="4">
    <source>
        <dbReference type="Proteomes" id="UP001165289"/>
    </source>
</evidence>
<dbReference type="Proteomes" id="UP001165289">
    <property type="component" value="Unassembled WGS sequence"/>
</dbReference>
<dbReference type="PANTHER" id="PTHR46599:SF3">
    <property type="entry name" value="PIGGYBAC TRANSPOSABLE ELEMENT-DERIVED PROTEIN 4"/>
    <property type="match status" value="1"/>
</dbReference>
<keyword evidence="4" id="KW-1185">Reference proteome</keyword>
<gene>
    <name evidence="3" type="ORF">LOD99_8584</name>
</gene>